<evidence type="ECO:0008006" key="3">
    <source>
        <dbReference type="Google" id="ProtNLM"/>
    </source>
</evidence>
<evidence type="ECO:0000313" key="2">
    <source>
        <dbReference type="Proteomes" id="UP000464657"/>
    </source>
</evidence>
<dbReference type="RefSeq" id="WP_160128612.1">
    <property type="nucleotide sequence ID" value="NZ_CP019288.1"/>
</dbReference>
<dbReference type="KEGG" id="kan:IMCC3317_12480"/>
<dbReference type="OrthoDB" id="1073749at2"/>
<accession>A0A7L4ZH91</accession>
<protein>
    <recommendedName>
        <fullName evidence="3">4Fe4S-binding SPASM domain-containing protein</fullName>
    </recommendedName>
</protein>
<dbReference type="SUPFAM" id="SSF102114">
    <property type="entry name" value="Radical SAM enzymes"/>
    <property type="match status" value="1"/>
</dbReference>
<sequence>MIDQSLYVNLFAGCIPVQGAKNVIICDLQRGVYFEIDIILHEILINHAEKNIKEIISNFGIVHEQDILDQLTQLLQNDLIHLTNEKELFPKLDTKWQTPSAITNMIIEYGNYFKKRETEIIQDLITLGVQYLELRFYSECSMDEVSYVLNCLRKTKIAGIYLILPDLPVINVEEFLVKNPRIMGILLTDAQDPKRFESQQKIAFSANKICNNQNCGTICKELFRTNYEVYMESQEFNSCLNKKLAILENGNIKNCPSMPEVLGHIDSSRLTEVLKKPEATKYWNITKDQIDVCKECEFRYICTDCRAYVENPKDMLSKPLKCGYNPYTGEWSDWTLNPLKQKAIDFYDMRKTVQK</sequence>
<evidence type="ECO:0000313" key="1">
    <source>
        <dbReference type="EMBL" id="QHI35900.1"/>
    </source>
</evidence>
<dbReference type="NCBIfam" id="TIGR04193">
    <property type="entry name" value="SPASM_w_grasp"/>
    <property type="match status" value="1"/>
</dbReference>
<dbReference type="Gene3D" id="3.20.20.70">
    <property type="entry name" value="Aldolase class I"/>
    <property type="match status" value="1"/>
</dbReference>
<proteinExistence type="predicted"/>
<name>A0A7L4ZH91_9FLAO</name>
<dbReference type="InterPro" id="IPR023885">
    <property type="entry name" value="4Fe4S-binding_SPASM_dom"/>
</dbReference>
<dbReference type="NCBIfam" id="TIGR04085">
    <property type="entry name" value="rSAM_more_4Fe4S"/>
    <property type="match status" value="1"/>
</dbReference>
<reference evidence="1 2" key="1">
    <citation type="journal article" date="2013" name="Int. J. Syst. Evol. Microbiol.">
        <title>Kordia antarctica sp. nov., isolated from Antarctic seawater.</title>
        <authorList>
            <person name="Baek K."/>
            <person name="Choi A."/>
            <person name="Kang I."/>
            <person name="Lee K."/>
            <person name="Cho J.C."/>
        </authorList>
    </citation>
    <scope>NUCLEOTIDE SEQUENCE [LARGE SCALE GENOMIC DNA]</scope>
    <source>
        <strain evidence="1 2">IMCC3317</strain>
    </source>
</reference>
<gene>
    <name evidence="1" type="ORF">IMCC3317_12480</name>
</gene>
<organism evidence="1 2">
    <name type="scientific">Kordia antarctica</name>
    <dbReference type="NCBI Taxonomy" id="1218801"/>
    <lineage>
        <taxon>Bacteria</taxon>
        <taxon>Pseudomonadati</taxon>
        <taxon>Bacteroidota</taxon>
        <taxon>Flavobacteriia</taxon>
        <taxon>Flavobacteriales</taxon>
        <taxon>Flavobacteriaceae</taxon>
        <taxon>Kordia</taxon>
    </lineage>
</organism>
<dbReference type="AlphaFoldDB" id="A0A7L4ZH91"/>
<dbReference type="EMBL" id="CP019288">
    <property type="protein sequence ID" value="QHI35900.1"/>
    <property type="molecule type" value="Genomic_DNA"/>
</dbReference>
<dbReference type="InterPro" id="IPR058240">
    <property type="entry name" value="rSAM_sf"/>
</dbReference>
<dbReference type="InterPro" id="IPR013785">
    <property type="entry name" value="Aldolase_TIM"/>
</dbReference>
<keyword evidence="2" id="KW-1185">Reference proteome</keyword>
<dbReference type="InterPro" id="IPR026497">
    <property type="entry name" value="GRASP-with-SPASM"/>
</dbReference>
<dbReference type="Proteomes" id="UP000464657">
    <property type="component" value="Chromosome"/>
</dbReference>